<dbReference type="PANTHER" id="PTHR12265">
    <property type="entry name" value="TRANSMEMBRANE PROTEIN 53"/>
    <property type="match status" value="1"/>
</dbReference>
<dbReference type="InterPro" id="IPR029058">
    <property type="entry name" value="AB_hydrolase_fold"/>
</dbReference>
<dbReference type="EMBL" id="JAXIOK010000016">
    <property type="protein sequence ID" value="KAK4752129.1"/>
    <property type="molecule type" value="Genomic_DNA"/>
</dbReference>
<evidence type="ECO:0000313" key="2">
    <source>
        <dbReference type="Proteomes" id="UP001345219"/>
    </source>
</evidence>
<dbReference type="PANTHER" id="PTHR12265:SF9">
    <property type="entry name" value="DUF829 DOMAIN PROTEIN"/>
    <property type="match status" value="1"/>
</dbReference>
<comment type="caution">
    <text evidence="1">The sequence shown here is derived from an EMBL/GenBank/DDBJ whole genome shotgun (WGS) entry which is preliminary data.</text>
</comment>
<dbReference type="AlphaFoldDB" id="A0AAN7JQM2"/>
<dbReference type="SUPFAM" id="SSF53474">
    <property type="entry name" value="alpha/beta-Hydrolases"/>
    <property type="match status" value="1"/>
</dbReference>
<sequence length="392" mass="43086">MRGGGGSVYWGSKGGDYRGIVVVFGWVSLRDSQLRSFVELYSSLGWNSLICHAGFLSAFYPEKETSLAFFVLNELLEELRIKPCPVVLAAFSAGSKACMSKIFEIIERSGKGHLNWDAYRLVRNCISGVIFDSSPIDITNDLGSQFAMHGSSILSRPGPSKVISWIAKGVSSALDALYLTRLESQRAQYWQNLHSSVCIGAPYLIVCSEDDHLAPYGTLCTFAGTLQCSGADVKIVNLRLSTHIGHYKCYPIQYRNAVASFLRTAGSTVFRRKVQQLEEERTEDQHDEISELICDLQNAAVKSTNCLRNTASGVADSFFPSNSPSSNLTLLQNSPSISAHSILGQVLFDVCVPKNVEGWDIKFSGSLNGQPYASSRKLSPLHTSKCIRRSRL</sequence>
<evidence type="ECO:0008006" key="3">
    <source>
        <dbReference type="Google" id="ProtNLM"/>
    </source>
</evidence>
<reference evidence="1 2" key="1">
    <citation type="journal article" date="2023" name="Hortic Res">
        <title>Pangenome of water caltrop reveals structural variations and asymmetric subgenome divergence after allopolyploidization.</title>
        <authorList>
            <person name="Zhang X."/>
            <person name="Chen Y."/>
            <person name="Wang L."/>
            <person name="Yuan Y."/>
            <person name="Fang M."/>
            <person name="Shi L."/>
            <person name="Lu R."/>
            <person name="Comes H.P."/>
            <person name="Ma Y."/>
            <person name="Chen Y."/>
            <person name="Huang G."/>
            <person name="Zhou Y."/>
            <person name="Zheng Z."/>
            <person name="Qiu Y."/>
        </authorList>
    </citation>
    <scope>NUCLEOTIDE SEQUENCE [LARGE SCALE GENOMIC DNA]</scope>
    <source>
        <tissue evidence="1">Roots</tissue>
    </source>
</reference>
<dbReference type="InterPro" id="IPR008547">
    <property type="entry name" value="DUF829_TMEM53"/>
</dbReference>
<proteinExistence type="predicted"/>
<name>A0AAN7JQM2_9MYRT</name>
<keyword evidence="2" id="KW-1185">Reference proteome</keyword>
<gene>
    <name evidence="1" type="ORF">SAY87_020927</name>
</gene>
<dbReference type="Proteomes" id="UP001345219">
    <property type="component" value="Chromosome 16"/>
</dbReference>
<protein>
    <recommendedName>
        <fullName evidence="3">Transmembrane protein 53</fullName>
    </recommendedName>
</protein>
<accession>A0AAN7JQM2</accession>
<dbReference type="Pfam" id="PF05705">
    <property type="entry name" value="DUF829"/>
    <property type="match status" value="1"/>
</dbReference>
<evidence type="ECO:0000313" key="1">
    <source>
        <dbReference type="EMBL" id="KAK4752129.1"/>
    </source>
</evidence>
<organism evidence="1 2">
    <name type="scientific">Trapa incisa</name>
    <dbReference type="NCBI Taxonomy" id="236973"/>
    <lineage>
        <taxon>Eukaryota</taxon>
        <taxon>Viridiplantae</taxon>
        <taxon>Streptophyta</taxon>
        <taxon>Embryophyta</taxon>
        <taxon>Tracheophyta</taxon>
        <taxon>Spermatophyta</taxon>
        <taxon>Magnoliopsida</taxon>
        <taxon>eudicotyledons</taxon>
        <taxon>Gunneridae</taxon>
        <taxon>Pentapetalae</taxon>
        <taxon>rosids</taxon>
        <taxon>malvids</taxon>
        <taxon>Myrtales</taxon>
        <taxon>Lythraceae</taxon>
        <taxon>Trapa</taxon>
    </lineage>
</organism>